<dbReference type="PROSITE" id="PS51379">
    <property type="entry name" value="4FE4S_FER_2"/>
    <property type="match status" value="1"/>
</dbReference>
<keyword evidence="4" id="KW-0249">Electron transport</keyword>
<keyword evidence="1 4" id="KW-0479">Metal-binding</keyword>
<dbReference type="EMBL" id="JAOZYC010000147">
    <property type="protein sequence ID" value="MEB8341411.1"/>
    <property type="molecule type" value="Genomic_DNA"/>
</dbReference>
<evidence type="ECO:0000256" key="3">
    <source>
        <dbReference type="ARBA" id="ARBA00023014"/>
    </source>
</evidence>
<proteinExistence type="predicted"/>
<protein>
    <recommendedName>
        <fullName evidence="4">Ferredoxin</fullName>
    </recommendedName>
</protein>
<dbReference type="PRINTS" id="PR00352">
    <property type="entry name" value="3FE4SFRDOXIN"/>
</dbReference>
<comment type="caution">
    <text evidence="6">The sequence shown here is derived from an EMBL/GenBank/DDBJ whole genome shotgun (WGS) entry which is preliminary data.</text>
</comment>
<keyword evidence="3 4" id="KW-0411">Iron-sulfur</keyword>
<dbReference type="InterPro" id="IPR017896">
    <property type="entry name" value="4Fe4S_Fe-S-bd"/>
</dbReference>
<organism evidence="6 7">
    <name type="scientific">Streptomyces endophyticus</name>
    <dbReference type="NCBI Taxonomy" id="714166"/>
    <lineage>
        <taxon>Bacteria</taxon>
        <taxon>Bacillati</taxon>
        <taxon>Actinomycetota</taxon>
        <taxon>Actinomycetes</taxon>
        <taxon>Kitasatosporales</taxon>
        <taxon>Streptomycetaceae</taxon>
        <taxon>Streptomyces</taxon>
    </lineage>
</organism>
<dbReference type="Pfam" id="PF13370">
    <property type="entry name" value="Fer4_13"/>
    <property type="match status" value="1"/>
</dbReference>
<dbReference type="Proteomes" id="UP001354931">
    <property type="component" value="Unassembled WGS sequence"/>
</dbReference>
<accession>A0ABU6FBJ3</accession>
<name>A0ABU6FBJ3_9ACTN</name>
<feature type="domain" description="4Fe-4S ferredoxin-type" evidence="5">
    <location>
        <begin position="5"/>
        <end position="33"/>
    </location>
</feature>
<evidence type="ECO:0000256" key="1">
    <source>
        <dbReference type="ARBA" id="ARBA00022723"/>
    </source>
</evidence>
<evidence type="ECO:0000259" key="5">
    <source>
        <dbReference type="PROSITE" id="PS51379"/>
    </source>
</evidence>
<reference evidence="6 7" key="1">
    <citation type="submission" date="2022-10" db="EMBL/GenBank/DDBJ databases">
        <authorList>
            <person name="Xie J."/>
            <person name="Shen N."/>
        </authorList>
    </citation>
    <scope>NUCLEOTIDE SEQUENCE [LARGE SCALE GENOMIC DNA]</scope>
    <source>
        <strain evidence="6 7">YIM65594</strain>
    </source>
</reference>
<dbReference type="SUPFAM" id="SSF54862">
    <property type="entry name" value="4Fe-4S ferredoxins"/>
    <property type="match status" value="1"/>
</dbReference>
<keyword evidence="7" id="KW-1185">Reference proteome</keyword>
<comment type="function">
    <text evidence="4">Ferredoxins are iron-sulfur proteins that transfer electrons in a wide variety of metabolic reactions.</text>
</comment>
<evidence type="ECO:0000256" key="2">
    <source>
        <dbReference type="ARBA" id="ARBA00023004"/>
    </source>
</evidence>
<dbReference type="Gene3D" id="3.30.70.20">
    <property type="match status" value="1"/>
</dbReference>
<evidence type="ECO:0000313" key="7">
    <source>
        <dbReference type="Proteomes" id="UP001354931"/>
    </source>
</evidence>
<dbReference type="RefSeq" id="WP_326020578.1">
    <property type="nucleotide sequence ID" value="NZ_JAOZYC010000147.1"/>
</dbReference>
<sequence length="76" mass="8254">MTQRWDVAVDPRMCVRTGLCVASLPSAFERDEQGQGRARTESSATSEEVLEIAESCPVEAISIVDTESGKPVFPPE</sequence>
<dbReference type="InterPro" id="IPR001080">
    <property type="entry name" value="3Fe4S_ferredoxin"/>
</dbReference>
<keyword evidence="2 4" id="KW-0408">Iron</keyword>
<evidence type="ECO:0000256" key="4">
    <source>
        <dbReference type="RuleBase" id="RU368020"/>
    </source>
</evidence>
<evidence type="ECO:0000313" key="6">
    <source>
        <dbReference type="EMBL" id="MEB8341411.1"/>
    </source>
</evidence>
<gene>
    <name evidence="6" type="ORF">OKJ99_28340</name>
</gene>
<keyword evidence="4" id="KW-0813">Transport</keyword>